<keyword evidence="2" id="KW-1185">Reference proteome</keyword>
<comment type="caution">
    <text evidence="1">The sequence shown here is derived from an EMBL/GenBank/DDBJ whole genome shotgun (WGS) entry which is preliminary data.</text>
</comment>
<dbReference type="InParanoid" id="A0A1D3CXY9"/>
<reference evidence="1 2" key="1">
    <citation type="journal article" date="2016" name="BMC Genomics">
        <title>Comparative genomics reveals Cyclospora cayetanensis possesses coccidia-like metabolism and invasion components but unique surface antigens.</title>
        <authorList>
            <person name="Liu S."/>
            <person name="Wang L."/>
            <person name="Zheng H."/>
            <person name="Xu Z."/>
            <person name="Roellig D.M."/>
            <person name="Li N."/>
            <person name="Frace M.A."/>
            <person name="Tang K."/>
            <person name="Arrowood M.J."/>
            <person name="Moss D.M."/>
            <person name="Zhang L."/>
            <person name="Feng Y."/>
            <person name="Xiao L."/>
        </authorList>
    </citation>
    <scope>NUCLEOTIDE SEQUENCE [LARGE SCALE GENOMIC DNA]</scope>
    <source>
        <strain evidence="1 2">CHN_HEN01</strain>
    </source>
</reference>
<dbReference type="Proteomes" id="UP000095192">
    <property type="component" value="Unassembled WGS sequence"/>
</dbReference>
<name>A0A1D3CXY9_9EIME</name>
<evidence type="ECO:0000313" key="2">
    <source>
        <dbReference type="Proteomes" id="UP000095192"/>
    </source>
</evidence>
<dbReference type="VEuPathDB" id="ToxoDB:cyc_06713"/>
<protein>
    <submittedName>
        <fullName evidence="1">Uncharacterized protein</fullName>
    </submittedName>
</protein>
<organism evidence="1 2">
    <name type="scientific">Cyclospora cayetanensis</name>
    <dbReference type="NCBI Taxonomy" id="88456"/>
    <lineage>
        <taxon>Eukaryota</taxon>
        <taxon>Sar</taxon>
        <taxon>Alveolata</taxon>
        <taxon>Apicomplexa</taxon>
        <taxon>Conoidasida</taxon>
        <taxon>Coccidia</taxon>
        <taxon>Eucoccidiorida</taxon>
        <taxon>Eimeriorina</taxon>
        <taxon>Eimeriidae</taxon>
        <taxon>Cyclospora</taxon>
    </lineage>
</organism>
<dbReference type="EMBL" id="JROU02001541">
    <property type="protein sequence ID" value="OEH76057.1"/>
    <property type="molecule type" value="Genomic_DNA"/>
</dbReference>
<proteinExistence type="predicted"/>
<sequence length="267" mass="28610">MTQAVRSLDAQVWGIECDFSCSLCADGARLLMPVCVGDLQKEHAELAGVQEASGSRASVLKSPLVSSCRIAYVQGNNVNSSNTVVYVMAGEGVGCSMLSKKWVVQVEWGLDVGADKQPMCRRCCLVPLVPYTCGAGCYCTPAGVRASRRLRQDDAELAGGQEASGSRAPVLKSALVSSCRIACAQGNNVNSSNRMVYWHVEEEAAHCPQHVFYLDAHILSIAVDSQAFGRPGGFGRMMLSWQAVRKPVAVMHVGSWQHLASVLQCDA</sequence>
<evidence type="ECO:0000313" key="1">
    <source>
        <dbReference type="EMBL" id="OEH76057.1"/>
    </source>
</evidence>
<gene>
    <name evidence="1" type="ORF">cyc_06713</name>
</gene>
<dbReference type="AlphaFoldDB" id="A0A1D3CXY9"/>
<accession>A0A1D3CXY9</accession>